<proteinExistence type="predicted"/>
<evidence type="ECO:0000256" key="1">
    <source>
        <dbReference type="SAM" id="MobiDB-lite"/>
    </source>
</evidence>
<dbReference type="EMBL" id="BIFH01000023">
    <property type="protein sequence ID" value="GCD97332.1"/>
    <property type="molecule type" value="Genomic_DNA"/>
</dbReference>
<keyword evidence="2" id="KW-1133">Transmembrane helix</keyword>
<keyword evidence="2" id="KW-0472">Membrane</keyword>
<feature type="region of interest" description="Disordered" evidence="1">
    <location>
        <begin position="80"/>
        <end position="121"/>
    </location>
</feature>
<organism evidence="3 4">
    <name type="scientific">Embleya hyalina</name>
    <dbReference type="NCBI Taxonomy" id="516124"/>
    <lineage>
        <taxon>Bacteria</taxon>
        <taxon>Bacillati</taxon>
        <taxon>Actinomycetota</taxon>
        <taxon>Actinomycetes</taxon>
        <taxon>Kitasatosporales</taxon>
        <taxon>Streptomycetaceae</taxon>
        <taxon>Embleya</taxon>
    </lineage>
</organism>
<dbReference type="Proteomes" id="UP000286931">
    <property type="component" value="Unassembled WGS sequence"/>
</dbReference>
<sequence>MADSRVVARFLVVACVCLPVVGGCGSAEAEGCGRRAGVVIEAGGGSGRACCGVRVGGTGAGYVSAGACGDRARGDVGAAVRVEGGGKPPTRPANPRPPRPPATKPPKPPAPKPPVLGAAGVGPVMTRPAGAAVPGVGPAAFRVDVGSVGGGGSVGLADGAGRAVVDRPFGSGRRAVASREWATSVWRAGVAGVGDVAGGGRAAVGSGRRPFVASAVDAGVRVEFDVSSGVGESVRAGGSGRPVVGGVRVGGSVGWPVFGFVVGVVSALGVGVGSVVSGVRGRDSVGVRRS</sequence>
<evidence type="ECO:0000313" key="4">
    <source>
        <dbReference type="Proteomes" id="UP000286931"/>
    </source>
</evidence>
<dbReference type="PROSITE" id="PS51257">
    <property type="entry name" value="PROKAR_LIPOPROTEIN"/>
    <property type="match status" value="1"/>
</dbReference>
<reference evidence="3 4" key="1">
    <citation type="submission" date="2018-12" db="EMBL/GenBank/DDBJ databases">
        <title>Draft genome sequence of Embleya hyalina NBRC 13850T.</title>
        <authorList>
            <person name="Komaki H."/>
            <person name="Hosoyama A."/>
            <person name="Kimura A."/>
            <person name="Ichikawa N."/>
            <person name="Tamura T."/>
        </authorList>
    </citation>
    <scope>NUCLEOTIDE SEQUENCE [LARGE SCALE GENOMIC DNA]</scope>
    <source>
        <strain evidence="3 4">NBRC 13850</strain>
    </source>
</reference>
<gene>
    <name evidence="3" type="ORF">EHYA_05024</name>
</gene>
<dbReference type="AlphaFoldDB" id="A0A401YRX3"/>
<feature type="transmembrane region" description="Helical" evidence="2">
    <location>
        <begin position="257"/>
        <end position="279"/>
    </location>
</feature>
<protein>
    <recommendedName>
        <fullName evidence="5">Lipoprotein</fullName>
    </recommendedName>
</protein>
<evidence type="ECO:0000313" key="3">
    <source>
        <dbReference type="EMBL" id="GCD97332.1"/>
    </source>
</evidence>
<accession>A0A401YRX3</accession>
<keyword evidence="2" id="KW-0812">Transmembrane</keyword>
<keyword evidence="4" id="KW-1185">Reference proteome</keyword>
<evidence type="ECO:0000256" key="2">
    <source>
        <dbReference type="SAM" id="Phobius"/>
    </source>
</evidence>
<feature type="compositionally biased region" description="Pro residues" evidence="1">
    <location>
        <begin position="89"/>
        <end position="114"/>
    </location>
</feature>
<evidence type="ECO:0008006" key="5">
    <source>
        <dbReference type="Google" id="ProtNLM"/>
    </source>
</evidence>
<name>A0A401YRX3_9ACTN</name>
<comment type="caution">
    <text evidence="3">The sequence shown here is derived from an EMBL/GenBank/DDBJ whole genome shotgun (WGS) entry which is preliminary data.</text>
</comment>